<reference evidence="1 2" key="1">
    <citation type="journal article" date="2015" name="Nature">
        <title>rRNA introns, odd ribosomes, and small enigmatic genomes across a large radiation of phyla.</title>
        <authorList>
            <person name="Brown C.T."/>
            <person name="Hug L.A."/>
            <person name="Thomas B.C."/>
            <person name="Sharon I."/>
            <person name="Castelle C.J."/>
            <person name="Singh A."/>
            <person name="Wilkins M.J."/>
            <person name="Williams K.H."/>
            <person name="Banfield J.F."/>
        </authorList>
    </citation>
    <scope>NUCLEOTIDE SEQUENCE [LARGE SCALE GENOMIC DNA]</scope>
</reference>
<comment type="caution">
    <text evidence="1">The sequence shown here is derived from an EMBL/GenBank/DDBJ whole genome shotgun (WGS) entry which is preliminary data.</text>
</comment>
<dbReference type="EMBL" id="LCGH01000004">
    <property type="protein sequence ID" value="KKT11578.1"/>
    <property type="molecule type" value="Genomic_DNA"/>
</dbReference>
<protein>
    <submittedName>
        <fullName evidence="1">Uncharacterized protein</fullName>
    </submittedName>
</protein>
<sequence>MTFWFIFYDKISTFASGELGSAGLLGIKMIEAWLTRKDLAVFGKF</sequence>
<dbReference type="Proteomes" id="UP000033907">
    <property type="component" value="Unassembled WGS sequence"/>
</dbReference>
<name>A0A0G1EP45_9BACT</name>
<evidence type="ECO:0000313" key="2">
    <source>
        <dbReference type="Proteomes" id="UP000033907"/>
    </source>
</evidence>
<organism evidence="1 2">
    <name type="scientific">Candidatus Nomurabacteria bacterium GW2011_GWF2_43_24</name>
    <dbReference type="NCBI Taxonomy" id="1618778"/>
    <lineage>
        <taxon>Bacteria</taxon>
        <taxon>Candidatus Nomuraibacteriota</taxon>
    </lineage>
</organism>
<gene>
    <name evidence="1" type="ORF">UV91_C0004G0047</name>
</gene>
<evidence type="ECO:0000313" key="1">
    <source>
        <dbReference type="EMBL" id="KKT11578.1"/>
    </source>
</evidence>
<dbReference type="AlphaFoldDB" id="A0A0G1EP45"/>
<proteinExistence type="predicted"/>
<accession>A0A0G1EP45</accession>